<feature type="domain" description="FAS1" evidence="4">
    <location>
        <begin position="29"/>
        <end position="162"/>
    </location>
</feature>
<proteinExistence type="inferred from homology"/>
<evidence type="ECO:0000313" key="5">
    <source>
        <dbReference type="EMBL" id="KAF5786624.1"/>
    </source>
</evidence>
<dbReference type="Gramene" id="mRNA:HanXRQr2_Chr10g0443171">
    <property type="protein sequence ID" value="CDS:HanXRQr2_Chr10g0443171.1"/>
    <property type="gene ID" value="HanXRQr2_Chr10g0443171"/>
</dbReference>
<dbReference type="InterPro" id="IPR000782">
    <property type="entry name" value="FAS1_domain"/>
</dbReference>
<dbReference type="PANTHER" id="PTHR33985:SF15">
    <property type="entry name" value="FASCICLIN-LIKE ARABINOGALACTAN PROTEIN 19"/>
    <property type="match status" value="1"/>
</dbReference>
<organism evidence="6 7">
    <name type="scientific">Helianthus annuus</name>
    <name type="common">Common sunflower</name>
    <dbReference type="NCBI Taxonomy" id="4232"/>
    <lineage>
        <taxon>Eukaryota</taxon>
        <taxon>Viridiplantae</taxon>
        <taxon>Streptophyta</taxon>
        <taxon>Embryophyta</taxon>
        <taxon>Tracheophyta</taxon>
        <taxon>Spermatophyta</taxon>
        <taxon>Magnoliopsida</taxon>
        <taxon>eudicotyledons</taxon>
        <taxon>Gunneridae</taxon>
        <taxon>Pentapetalae</taxon>
        <taxon>asterids</taxon>
        <taxon>campanulids</taxon>
        <taxon>Asterales</taxon>
        <taxon>Asteraceae</taxon>
        <taxon>Asteroideae</taxon>
        <taxon>Heliantheae alliance</taxon>
        <taxon>Heliantheae</taxon>
        <taxon>Helianthus</taxon>
    </lineage>
</organism>
<dbReference type="PANTHER" id="PTHR33985">
    <property type="entry name" value="OS02G0491300 PROTEIN-RELATED"/>
    <property type="match status" value="1"/>
</dbReference>
<dbReference type="Pfam" id="PF02469">
    <property type="entry name" value="Fasciclin"/>
    <property type="match status" value="1"/>
</dbReference>
<dbReference type="OrthoDB" id="1937685at2759"/>
<evidence type="ECO:0000256" key="2">
    <source>
        <dbReference type="SAM" id="MobiDB-lite"/>
    </source>
</evidence>
<accession>A0A251TKH1</accession>
<evidence type="ECO:0000259" key="4">
    <source>
        <dbReference type="PROSITE" id="PS50213"/>
    </source>
</evidence>
<gene>
    <name evidence="6" type="ORF">HannXRQ_Chr10g0294801</name>
    <name evidence="5" type="ORF">HanXRQr2_Chr10g0443171</name>
</gene>
<dbReference type="InterPro" id="IPR036378">
    <property type="entry name" value="FAS1_dom_sf"/>
</dbReference>
<dbReference type="EMBL" id="MNCJ02000325">
    <property type="protein sequence ID" value="KAF5786624.1"/>
    <property type="molecule type" value="Genomic_DNA"/>
</dbReference>
<feature type="region of interest" description="Disordered" evidence="2">
    <location>
        <begin position="178"/>
        <end position="197"/>
    </location>
</feature>
<dbReference type="Proteomes" id="UP000215914">
    <property type="component" value="Chromosome 10"/>
</dbReference>
<protein>
    <submittedName>
        <fullName evidence="5 6">FAS1 domain-containing protein</fullName>
    </submittedName>
</protein>
<feature type="signal peptide" evidence="3">
    <location>
        <begin position="1"/>
        <end position="24"/>
    </location>
</feature>
<feature type="compositionally biased region" description="Low complexity" evidence="2">
    <location>
        <begin position="245"/>
        <end position="255"/>
    </location>
</feature>
<feature type="chain" id="PRO_5012242219" evidence="3">
    <location>
        <begin position="25"/>
        <end position="414"/>
    </location>
</feature>
<dbReference type="AlphaFoldDB" id="A0A251TKH1"/>
<evidence type="ECO:0000313" key="7">
    <source>
        <dbReference type="Proteomes" id="UP000215914"/>
    </source>
</evidence>
<keyword evidence="7" id="KW-1185">Reference proteome</keyword>
<sequence>MASTFIPSIFLLLITAINTVAVTAVPEHEYSSLLSALRNRGYHVFANAITTTDLYYDIISGGNFTFFAPIDSVLFTLDMSMSAADYTSTMRLHVVPHRLSFSDLRNLPYGLNSFSTLLPDHQIHVVNPMPLPLPIIVEGVYIAVPDLYTDVHVVVHGLESIIEFRSKNDTVNSTSIGENLAPDLAPTDVHRESYPPSPEVAVPVNALAPKSSVVTGIDTVASPVPVPQKSYVPFLSVPQPETRSESIIQSIQSPEPKSESIIQSNQSPEPKSESVIQSNQSPATKSESIVQSIQSPKPKSESVIQSQLSPEEKSESIVQTHQSPKSYFESITQPIEEHASIASRSRFIPQAIHHVSLAKKSIAAVEEFTPVDETIIDCPVTDDEREPLSIANIRRRDKYMRELYNPTEMTCAHE</sequence>
<evidence type="ECO:0000313" key="6">
    <source>
        <dbReference type="EMBL" id="OTG11076.1"/>
    </source>
</evidence>
<evidence type="ECO:0000256" key="1">
    <source>
        <dbReference type="ARBA" id="ARBA00007843"/>
    </source>
</evidence>
<reference evidence="5 7" key="1">
    <citation type="journal article" date="2017" name="Nature">
        <title>The sunflower genome provides insights into oil metabolism, flowering and Asterid evolution.</title>
        <authorList>
            <person name="Badouin H."/>
            <person name="Gouzy J."/>
            <person name="Grassa C.J."/>
            <person name="Murat F."/>
            <person name="Staton S.E."/>
            <person name="Cottret L."/>
            <person name="Lelandais-Briere C."/>
            <person name="Owens G.L."/>
            <person name="Carrere S."/>
            <person name="Mayjonade B."/>
            <person name="Legrand L."/>
            <person name="Gill N."/>
            <person name="Kane N.C."/>
            <person name="Bowers J.E."/>
            <person name="Hubner S."/>
            <person name="Bellec A."/>
            <person name="Berard A."/>
            <person name="Berges H."/>
            <person name="Blanchet N."/>
            <person name="Boniface M.C."/>
            <person name="Brunel D."/>
            <person name="Catrice O."/>
            <person name="Chaidir N."/>
            <person name="Claudel C."/>
            <person name="Donnadieu C."/>
            <person name="Faraut T."/>
            <person name="Fievet G."/>
            <person name="Helmstetter N."/>
            <person name="King M."/>
            <person name="Knapp S.J."/>
            <person name="Lai Z."/>
            <person name="Le Paslier M.C."/>
            <person name="Lippi Y."/>
            <person name="Lorenzon L."/>
            <person name="Mandel J.R."/>
            <person name="Marage G."/>
            <person name="Marchand G."/>
            <person name="Marquand E."/>
            <person name="Bret-Mestries E."/>
            <person name="Morien E."/>
            <person name="Nambeesan S."/>
            <person name="Nguyen T."/>
            <person name="Pegot-Espagnet P."/>
            <person name="Pouilly N."/>
            <person name="Raftis F."/>
            <person name="Sallet E."/>
            <person name="Schiex T."/>
            <person name="Thomas J."/>
            <person name="Vandecasteele C."/>
            <person name="Vares D."/>
            <person name="Vear F."/>
            <person name="Vautrin S."/>
            <person name="Crespi M."/>
            <person name="Mangin B."/>
            <person name="Burke J.M."/>
            <person name="Salse J."/>
            <person name="Munos S."/>
            <person name="Vincourt P."/>
            <person name="Rieseberg L.H."/>
            <person name="Langlade N.B."/>
        </authorList>
    </citation>
    <scope>NUCLEOTIDE SEQUENCE [LARGE SCALE GENOMIC DNA]</scope>
    <source>
        <strain evidence="7">cv. SF193</strain>
        <tissue evidence="5">Leaves</tissue>
    </source>
</reference>
<evidence type="ECO:0000256" key="3">
    <source>
        <dbReference type="SAM" id="SignalP"/>
    </source>
</evidence>
<feature type="region of interest" description="Disordered" evidence="2">
    <location>
        <begin position="243"/>
        <end position="324"/>
    </location>
</feature>
<reference evidence="5" key="3">
    <citation type="submission" date="2020-06" db="EMBL/GenBank/DDBJ databases">
        <title>Helianthus annuus Genome sequencing and assembly Release 2.</title>
        <authorList>
            <person name="Gouzy J."/>
            <person name="Langlade N."/>
            <person name="Munos S."/>
        </authorList>
    </citation>
    <scope>NUCLEOTIDE SEQUENCE</scope>
    <source>
        <tissue evidence="5">Leaves</tissue>
    </source>
</reference>
<dbReference type="SUPFAM" id="SSF82153">
    <property type="entry name" value="FAS1 domain"/>
    <property type="match status" value="1"/>
</dbReference>
<dbReference type="Gene3D" id="2.30.180.10">
    <property type="entry name" value="FAS1 domain"/>
    <property type="match status" value="1"/>
</dbReference>
<dbReference type="InParanoid" id="A0A251TKH1"/>
<comment type="similarity">
    <text evidence="1">Belongs to the fasciclin-like AGP family.</text>
</comment>
<name>A0A251TKH1_HELAN</name>
<dbReference type="PROSITE" id="PS50213">
    <property type="entry name" value="FAS1"/>
    <property type="match status" value="1"/>
</dbReference>
<dbReference type="InterPro" id="IPR052806">
    <property type="entry name" value="Fasciclin-like_AGP"/>
</dbReference>
<keyword evidence="3" id="KW-0732">Signal</keyword>
<dbReference type="STRING" id="4232.A0A251TKH1"/>
<reference evidence="6" key="2">
    <citation type="submission" date="2017-02" db="EMBL/GenBank/DDBJ databases">
        <title>Sunflower complete genome.</title>
        <authorList>
            <person name="Langlade N."/>
            <person name="Munos S."/>
        </authorList>
    </citation>
    <scope>NUCLEOTIDE SEQUENCE [LARGE SCALE GENOMIC DNA]</scope>
    <source>
        <tissue evidence="6">Leaves</tissue>
    </source>
</reference>
<dbReference type="EMBL" id="CM007899">
    <property type="protein sequence ID" value="OTG11076.1"/>
    <property type="molecule type" value="Genomic_DNA"/>
</dbReference>
<feature type="compositionally biased region" description="Polar residues" evidence="2">
    <location>
        <begin position="260"/>
        <end position="309"/>
    </location>
</feature>